<organism evidence="15 16">
    <name type="scientific">Meloidogyne incognita</name>
    <name type="common">Southern root-knot nematode worm</name>
    <name type="synonym">Oxyuris incognita</name>
    <dbReference type="NCBI Taxonomy" id="6306"/>
    <lineage>
        <taxon>Eukaryota</taxon>
        <taxon>Metazoa</taxon>
        <taxon>Ecdysozoa</taxon>
        <taxon>Nematoda</taxon>
        <taxon>Chromadorea</taxon>
        <taxon>Rhabditida</taxon>
        <taxon>Tylenchina</taxon>
        <taxon>Tylenchomorpha</taxon>
        <taxon>Tylenchoidea</taxon>
        <taxon>Meloidogynidae</taxon>
        <taxon>Meloidogyninae</taxon>
        <taxon>Meloidogyne</taxon>
        <taxon>Meloidogyne incognita group</taxon>
    </lineage>
</organism>
<dbReference type="GO" id="GO:0071031">
    <property type="term" value="P:nuclear mRNA surveillance of mRNA 3'-end processing"/>
    <property type="evidence" value="ECO:0007669"/>
    <property type="project" value="TreeGrafter"/>
</dbReference>
<name>A0A914KJT9_MELIC</name>
<dbReference type="Pfam" id="PF17849">
    <property type="entry name" value="OB_Dis3"/>
    <property type="match status" value="1"/>
</dbReference>
<dbReference type="InterPro" id="IPR041505">
    <property type="entry name" value="Dis3_CSD2"/>
</dbReference>
<dbReference type="Gene3D" id="3.40.50.1010">
    <property type="entry name" value="5'-nuclease"/>
    <property type="match status" value="1"/>
</dbReference>
<keyword evidence="9" id="KW-0539">Nucleus</keyword>
<accession>A0A914KJT9</accession>
<dbReference type="GO" id="GO:0006364">
    <property type="term" value="P:rRNA processing"/>
    <property type="evidence" value="ECO:0007669"/>
    <property type="project" value="UniProtKB-KW"/>
</dbReference>
<dbReference type="PROSITE" id="PS01175">
    <property type="entry name" value="RIBONUCLEASE_II"/>
    <property type="match status" value="1"/>
</dbReference>
<evidence type="ECO:0000256" key="1">
    <source>
        <dbReference type="ARBA" id="ARBA00004123"/>
    </source>
</evidence>
<keyword evidence="8" id="KW-0694">RNA-binding</keyword>
<dbReference type="PANTHER" id="PTHR23355">
    <property type="entry name" value="RIBONUCLEASE"/>
    <property type="match status" value="1"/>
</dbReference>
<keyword evidence="5" id="KW-0378">Hydrolase</keyword>
<dbReference type="Pfam" id="PF17215">
    <property type="entry name" value="Rrp44_S1"/>
    <property type="match status" value="1"/>
</dbReference>
<dbReference type="InterPro" id="IPR033771">
    <property type="entry name" value="Rrp44_CSD1"/>
</dbReference>
<proteinExistence type="inferred from homology"/>
<dbReference type="GO" id="GO:0016075">
    <property type="term" value="P:rRNA catabolic process"/>
    <property type="evidence" value="ECO:0007669"/>
    <property type="project" value="TreeGrafter"/>
</dbReference>
<feature type="region of interest" description="Disordered" evidence="13">
    <location>
        <begin position="311"/>
        <end position="351"/>
    </location>
</feature>
<evidence type="ECO:0000256" key="12">
    <source>
        <dbReference type="RuleBase" id="RU003901"/>
    </source>
</evidence>
<dbReference type="InterPro" id="IPR050180">
    <property type="entry name" value="RNR_Ribonuclease"/>
</dbReference>
<evidence type="ECO:0000256" key="3">
    <source>
        <dbReference type="ARBA" id="ARBA00022552"/>
    </source>
</evidence>
<keyword evidence="4" id="KW-0540">Nuclease</keyword>
<dbReference type="SMART" id="SM00955">
    <property type="entry name" value="RNB"/>
    <property type="match status" value="1"/>
</dbReference>
<evidence type="ECO:0000256" key="11">
    <source>
        <dbReference type="ARBA" id="ARBA00077930"/>
    </source>
</evidence>
<dbReference type="GO" id="GO:0003723">
    <property type="term" value="F:RNA binding"/>
    <property type="evidence" value="ECO:0007669"/>
    <property type="project" value="UniProtKB-KW"/>
</dbReference>
<feature type="domain" description="RNB" evidence="14">
    <location>
        <begin position="483"/>
        <end position="822"/>
    </location>
</feature>
<dbReference type="InterPro" id="IPR033770">
    <property type="entry name" value="RRP44_S1"/>
</dbReference>
<reference evidence="16" key="1">
    <citation type="submission" date="2022-11" db="UniProtKB">
        <authorList>
            <consortium name="WormBaseParasite"/>
        </authorList>
    </citation>
    <scope>IDENTIFICATION</scope>
</reference>
<evidence type="ECO:0000256" key="8">
    <source>
        <dbReference type="ARBA" id="ARBA00022884"/>
    </source>
</evidence>
<keyword evidence="6" id="KW-0271">Exosome</keyword>
<dbReference type="GO" id="GO:0000177">
    <property type="term" value="C:cytoplasmic exosome (RNase complex)"/>
    <property type="evidence" value="ECO:0007669"/>
    <property type="project" value="TreeGrafter"/>
</dbReference>
<comment type="subcellular location">
    <subcellularLocation>
        <location evidence="1">Nucleus</location>
    </subcellularLocation>
</comment>
<dbReference type="Pfam" id="PF00773">
    <property type="entry name" value="RNB"/>
    <property type="match status" value="1"/>
</dbReference>
<feature type="compositionally biased region" description="Acidic residues" evidence="13">
    <location>
        <begin position="318"/>
        <end position="345"/>
    </location>
</feature>
<dbReference type="CDD" id="cd09862">
    <property type="entry name" value="PIN_Rrp44-like"/>
    <property type="match status" value="1"/>
</dbReference>
<evidence type="ECO:0000256" key="6">
    <source>
        <dbReference type="ARBA" id="ARBA00022835"/>
    </source>
</evidence>
<dbReference type="Gene3D" id="2.40.50.140">
    <property type="entry name" value="Nucleic acid-binding proteins"/>
    <property type="match status" value="1"/>
</dbReference>
<dbReference type="InterPro" id="IPR022966">
    <property type="entry name" value="RNase_II/R_CS"/>
</dbReference>
<protein>
    <recommendedName>
        <fullName evidence="10">Protein DIS3 homolog</fullName>
    </recommendedName>
    <alternativeName>
        <fullName evidence="11">Ribosomal RNA-processing protein 44</fullName>
    </alternativeName>
</protein>
<comment type="similarity">
    <text evidence="2 12">Belongs to the RNR ribonuclease family.</text>
</comment>
<evidence type="ECO:0000256" key="7">
    <source>
        <dbReference type="ARBA" id="ARBA00022839"/>
    </source>
</evidence>
<evidence type="ECO:0000256" key="9">
    <source>
        <dbReference type="ARBA" id="ARBA00023242"/>
    </source>
</evidence>
<dbReference type="Pfam" id="PF17216">
    <property type="entry name" value="Rrp44_CSD1"/>
    <property type="match status" value="1"/>
</dbReference>
<evidence type="ECO:0000256" key="5">
    <source>
        <dbReference type="ARBA" id="ARBA00022801"/>
    </source>
</evidence>
<dbReference type="Gene3D" id="2.40.50.690">
    <property type="match status" value="1"/>
</dbReference>
<evidence type="ECO:0000313" key="15">
    <source>
        <dbReference type="Proteomes" id="UP000887563"/>
    </source>
</evidence>
<dbReference type="Gene3D" id="2.40.50.700">
    <property type="match status" value="1"/>
</dbReference>
<dbReference type="Proteomes" id="UP000887563">
    <property type="component" value="Unplaced"/>
</dbReference>
<dbReference type="FunFam" id="2.40.50.700:FF:000001">
    <property type="entry name" value="Exosome complex exonuclease exoribonuclease (Rrp44)"/>
    <property type="match status" value="1"/>
</dbReference>
<dbReference type="InterPro" id="IPR001900">
    <property type="entry name" value="RNase_II/R"/>
</dbReference>
<keyword evidence="3" id="KW-0698">rRNA processing</keyword>
<dbReference type="SUPFAM" id="SSF50249">
    <property type="entry name" value="Nucleic acid-binding proteins"/>
    <property type="match status" value="3"/>
</dbReference>
<evidence type="ECO:0000256" key="13">
    <source>
        <dbReference type="SAM" id="MobiDB-lite"/>
    </source>
</evidence>
<evidence type="ECO:0000259" key="14">
    <source>
        <dbReference type="SMART" id="SM00955"/>
    </source>
</evidence>
<keyword evidence="7" id="KW-0269">Exonuclease</keyword>
<evidence type="ECO:0000256" key="2">
    <source>
        <dbReference type="ARBA" id="ARBA00005785"/>
    </source>
</evidence>
<evidence type="ECO:0000256" key="10">
    <source>
        <dbReference type="ARBA" id="ARBA00077221"/>
    </source>
</evidence>
<dbReference type="AlphaFoldDB" id="A0A914KJT9"/>
<dbReference type="GO" id="GO:0004519">
    <property type="term" value="F:endonuclease activity"/>
    <property type="evidence" value="ECO:0007669"/>
    <property type="project" value="TreeGrafter"/>
</dbReference>
<keyword evidence="15" id="KW-1185">Reference proteome</keyword>
<dbReference type="PANTHER" id="PTHR23355:SF35">
    <property type="entry name" value="EXOSOME COMPLEX EXONUCLEASE RRP44"/>
    <property type="match status" value="1"/>
</dbReference>
<dbReference type="GO" id="GO:0000176">
    <property type="term" value="C:nuclear exosome (RNase complex)"/>
    <property type="evidence" value="ECO:0007669"/>
    <property type="project" value="TreeGrafter"/>
</dbReference>
<dbReference type="GO" id="GO:0000175">
    <property type="term" value="F:3'-5'-RNA exonuclease activity"/>
    <property type="evidence" value="ECO:0007669"/>
    <property type="project" value="UniProtKB-ARBA"/>
</dbReference>
<dbReference type="WBParaSite" id="Minc3s00024g01562">
    <property type="protein sequence ID" value="Minc3s00024g01562"/>
    <property type="gene ID" value="Minc3s00024g01562"/>
</dbReference>
<sequence length="980" mass="112401">MELNVKQSGIEKRTFSTTYYKTRSGKINKRVNELYLRNDIPCGFSRCLKCRYNSEALKPLQFFENGNLSKSVKYPHFLLLDGPSIMKFIDVLDDISVFRNVIILQSVWVYIKKMSGAVFKRLNTLFTENNDRMFVFLNEFVGQTFVDPSFSRVPELYQEQCLISVSKFLRDHLNEFSVRPLILCSSEEAVARVSKNYPHVISIIDYVKGIQGSELLIQRLTDLNKKERRGRALFPEYWTQDKLLDGLSKGNLKKGKFQISPENYLEAFVEFDMEDQWFVQGSLNMNRAVHGDVVVAQLLPESEWTAPEKTIRLRDAEENQNEGDNLPDADGEEEESGDEDLEDVEAPAKKSRKEVLPSARIVGILRRNWRHYCGIILPPNMPGARQFLFAPSERLIPRIRIETSYYEQLIGKKVLVQIDSWPQDSHYPRGHYIRVIGNEGERKTEDEVILLEHEVPYDEFSPAVLACLPDVPWSPHPLDPPEREDLTSLDICSVDPEGCTDIDDAVHCRELGPNRFEVGVHIADVTHFVRPGTAIDQTAAERSTTVYLCGRRIDMLPSLLSTNLCSLRGGELRYAFSVIWELNGDAEIQNVRFCKSLIHSRDALTYQRAQELIDDEKYQDVIAKSLRNLLNLSKKLKSRRRTVGALELASSEIRFDIDPETGAPVKVLEKQHLETMSMIEEFMLLANISVAEKILHEYPDCAILRRHPIPGRVSFKPLISMAESCGFHLNVDTGKELGRSLDEIETLSKQGETPRNVMVARMLRMLATRCMTQAVYFAAGTVPRDQYLHYGLAVQVYTHFTSPIRRYADVMVHRLLAALIGVDQIHPNMLDRRKLIRQTENMNRRHRRAQYASRASVLLNTFMMVKERPEPCLPAIVIGIRSNGIQVMIPKFGLESVIYLNENTETSTSTTTITKRKERKTIEQMSEFCSKNGIRLFQQIKVSLNVIQRKDQRRRIDVRLVEPCIEGFSIVTNCEPEMAN</sequence>
<evidence type="ECO:0000256" key="4">
    <source>
        <dbReference type="ARBA" id="ARBA00022722"/>
    </source>
</evidence>
<dbReference type="InterPro" id="IPR012340">
    <property type="entry name" value="NA-bd_OB-fold"/>
</dbReference>
<evidence type="ECO:0000313" key="16">
    <source>
        <dbReference type="WBParaSite" id="Minc3s00024g01562"/>
    </source>
</evidence>